<dbReference type="Proteomes" id="UP000339690">
    <property type="component" value="Chromosome"/>
</dbReference>
<dbReference type="GO" id="GO:0005737">
    <property type="term" value="C:cytoplasm"/>
    <property type="evidence" value="ECO:0007669"/>
    <property type="project" value="UniProtKB-SubCell"/>
</dbReference>
<feature type="domain" description="Response regulatory" evidence="10">
    <location>
        <begin position="3"/>
        <end position="120"/>
    </location>
</feature>
<evidence type="ECO:0000256" key="1">
    <source>
        <dbReference type="ARBA" id="ARBA00004496"/>
    </source>
</evidence>
<dbReference type="SMART" id="SM00448">
    <property type="entry name" value="REC"/>
    <property type="match status" value="1"/>
</dbReference>
<keyword evidence="4" id="KW-0902">Two-component regulatory system</keyword>
<name>A0A5Q2TL74_9BACI</name>
<dbReference type="PANTHER" id="PTHR42713">
    <property type="entry name" value="HISTIDINE KINASE-RELATED"/>
    <property type="match status" value="1"/>
</dbReference>
<reference evidence="11 12" key="1">
    <citation type="submission" date="2019-11" db="EMBL/GenBank/DDBJ databases">
        <title>Gracilibacillus salitolerans sp. nov., a moderate halophile isolated from a saline soil in northwest China.</title>
        <authorList>
            <person name="Gan L."/>
        </authorList>
    </citation>
    <scope>NUCLEOTIDE SEQUENCE [LARGE SCALE GENOMIC DNA]</scope>
    <source>
        <strain evidence="11 12">SCU50</strain>
    </source>
</reference>
<dbReference type="InterPro" id="IPR018060">
    <property type="entry name" value="HTH_AraC"/>
</dbReference>
<evidence type="ECO:0000256" key="7">
    <source>
        <dbReference type="ARBA" id="ARBA00023163"/>
    </source>
</evidence>
<evidence type="ECO:0000256" key="6">
    <source>
        <dbReference type="ARBA" id="ARBA00023125"/>
    </source>
</evidence>
<evidence type="ECO:0000256" key="2">
    <source>
        <dbReference type="ARBA" id="ARBA00022490"/>
    </source>
</evidence>
<evidence type="ECO:0000313" key="12">
    <source>
        <dbReference type="Proteomes" id="UP000339690"/>
    </source>
</evidence>
<dbReference type="PROSITE" id="PS01124">
    <property type="entry name" value="HTH_ARAC_FAMILY_2"/>
    <property type="match status" value="1"/>
</dbReference>
<feature type="modified residue" description="4-aspartylphosphate" evidence="8">
    <location>
        <position position="55"/>
    </location>
</feature>
<keyword evidence="6" id="KW-0238">DNA-binding</keyword>
<proteinExistence type="predicted"/>
<protein>
    <submittedName>
        <fullName evidence="11">Response regulator</fullName>
    </submittedName>
</protein>
<evidence type="ECO:0000256" key="4">
    <source>
        <dbReference type="ARBA" id="ARBA00023012"/>
    </source>
</evidence>
<evidence type="ECO:0000313" key="11">
    <source>
        <dbReference type="EMBL" id="QGH34018.1"/>
    </source>
</evidence>
<dbReference type="KEGG" id="grc:GI584_08265"/>
<dbReference type="EMBL" id="CP045915">
    <property type="protein sequence ID" value="QGH34018.1"/>
    <property type="molecule type" value="Genomic_DNA"/>
</dbReference>
<dbReference type="Pfam" id="PF12833">
    <property type="entry name" value="HTH_18"/>
    <property type="match status" value="1"/>
</dbReference>
<dbReference type="CDD" id="cd17536">
    <property type="entry name" value="REC_YesN-like"/>
    <property type="match status" value="1"/>
</dbReference>
<dbReference type="RefSeq" id="WP_100361130.1">
    <property type="nucleotide sequence ID" value="NZ_CP045915.1"/>
</dbReference>
<keyword evidence="3 8" id="KW-0597">Phosphoprotein</keyword>
<dbReference type="SMART" id="SM00342">
    <property type="entry name" value="HTH_ARAC"/>
    <property type="match status" value="1"/>
</dbReference>
<dbReference type="Gene3D" id="3.40.50.2300">
    <property type="match status" value="1"/>
</dbReference>
<dbReference type="InterPro" id="IPR051552">
    <property type="entry name" value="HptR"/>
</dbReference>
<dbReference type="Pfam" id="PF00072">
    <property type="entry name" value="Response_reg"/>
    <property type="match status" value="1"/>
</dbReference>
<dbReference type="InterPro" id="IPR011006">
    <property type="entry name" value="CheY-like_superfamily"/>
</dbReference>
<feature type="domain" description="HTH araC/xylS-type" evidence="9">
    <location>
        <begin position="391"/>
        <end position="490"/>
    </location>
</feature>
<accession>A0A5Q2TL74</accession>
<dbReference type="Gene3D" id="1.10.10.60">
    <property type="entry name" value="Homeodomain-like"/>
    <property type="match status" value="2"/>
</dbReference>
<dbReference type="InterPro" id="IPR001789">
    <property type="entry name" value="Sig_transdc_resp-reg_receiver"/>
</dbReference>
<keyword evidence="5" id="KW-0805">Transcription regulation</keyword>
<sequence>MKKVFLVDDEAVIRRGIAQKIDWENEGFTYCGDASDGEVALPLIEKHQPDIVITDIKMPFMDGLTLSRILKEKMPHVKIIILSGHDEFEYARQAIRLQVEEYCLKPVSSQDLVTILRKVKTKMETTRKVFTSIDTKEELYEQLCKGSLSTEEIIHQAKNLQVDLMASYYTVLVIKNNPETVKQKLTSYQPLLFVKDTKSILILKHDLEHMLLKQIHEIKQILTSHHQPLLFGLGSIETRTEHITIAYENALEAYSYSRAIHSDNFLQDHQDVHRELMQSFDRRKLIHFLKFGQLNQLDTFIQTYASFINQKRDFSNVFLYYFLLDFTITIRHHLEESDHYDNRCKEMIEPLENSLHQVRTKEEMIDFMKEMLHPLLVHHEHHSSKYGTVIQQVKQVVATRFHDSSLSLQEIAKEINISASYLSNIFSKEMDQTITEYLTKTRMDHAKELLQTTNHKTYEIADKVGFNDSHYFCHTFKKVTGMTTKEYKVSLPSAGVLSPTDG</sequence>
<dbReference type="GO" id="GO:0043565">
    <property type="term" value="F:sequence-specific DNA binding"/>
    <property type="evidence" value="ECO:0007669"/>
    <property type="project" value="InterPro"/>
</dbReference>
<dbReference type="PROSITE" id="PS50110">
    <property type="entry name" value="RESPONSE_REGULATORY"/>
    <property type="match status" value="1"/>
</dbReference>
<gene>
    <name evidence="11" type="ORF">GI584_08265</name>
</gene>
<keyword evidence="12" id="KW-1185">Reference proteome</keyword>
<dbReference type="GO" id="GO:0000160">
    <property type="term" value="P:phosphorelay signal transduction system"/>
    <property type="evidence" value="ECO:0007669"/>
    <property type="project" value="UniProtKB-KW"/>
</dbReference>
<evidence type="ECO:0000256" key="5">
    <source>
        <dbReference type="ARBA" id="ARBA00023015"/>
    </source>
</evidence>
<evidence type="ECO:0000256" key="8">
    <source>
        <dbReference type="PROSITE-ProRule" id="PRU00169"/>
    </source>
</evidence>
<dbReference type="SUPFAM" id="SSF46689">
    <property type="entry name" value="Homeodomain-like"/>
    <property type="match status" value="1"/>
</dbReference>
<organism evidence="11 12">
    <name type="scientific">Gracilibacillus salitolerans</name>
    <dbReference type="NCBI Taxonomy" id="2663022"/>
    <lineage>
        <taxon>Bacteria</taxon>
        <taxon>Bacillati</taxon>
        <taxon>Bacillota</taxon>
        <taxon>Bacilli</taxon>
        <taxon>Bacillales</taxon>
        <taxon>Bacillaceae</taxon>
        <taxon>Gracilibacillus</taxon>
    </lineage>
</organism>
<comment type="subcellular location">
    <subcellularLocation>
        <location evidence="1">Cytoplasm</location>
    </subcellularLocation>
</comment>
<keyword evidence="7" id="KW-0804">Transcription</keyword>
<dbReference type="SUPFAM" id="SSF52172">
    <property type="entry name" value="CheY-like"/>
    <property type="match status" value="1"/>
</dbReference>
<evidence type="ECO:0000256" key="3">
    <source>
        <dbReference type="ARBA" id="ARBA00022553"/>
    </source>
</evidence>
<evidence type="ECO:0000259" key="10">
    <source>
        <dbReference type="PROSITE" id="PS50110"/>
    </source>
</evidence>
<evidence type="ECO:0000259" key="9">
    <source>
        <dbReference type="PROSITE" id="PS01124"/>
    </source>
</evidence>
<keyword evidence="2" id="KW-0963">Cytoplasm</keyword>
<dbReference type="AlphaFoldDB" id="A0A5Q2TL74"/>
<dbReference type="InterPro" id="IPR009057">
    <property type="entry name" value="Homeodomain-like_sf"/>
</dbReference>
<dbReference type="GO" id="GO:0003700">
    <property type="term" value="F:DNA-binding transcription factor activity"/>
    <property type="evidence" value="ECO:0007669"/>
    <property type="project" value="InterPro"/>
</dbReference>
<dbReference type="PANTHER" id="PTHR42713:SF3">
    <property type="entry name" value="TRANSCRIPTIONAL REGULATORY PROTEIN HPTR"/>
    <property type="match status" value="1"/>
</dbReference>